<dbReference type="AlphaFoldDB" id="A0A1Z5K2X8"/>
<gene>
    <name evidence="2" type="ORF">FisN_3Hh536</name>
</gene>
<sequence length="306" mass="34019">MRSFITSTMTSTSNSTSKIARRRSMPKSINTDTTEPSSVCSRIQIMFKSLSDRTLMNSNTSDRQSLSQTLSRTFSLRCFHNNKTGKAKANVSIPKEISVGTRKEFRKEAAKRANPSSPRKTKNVTPIEIHVNGLDTASTFTPKDVSVDIRKTATMKKIRSTSIDASPTEICVESLWTSPKNDTSRRKETKQSFATPPPAVKKQITIPLLMSPQKSPPPRAVLARSLLENQSSDAAWKLEKPPMLSRASPPSRTVSRYASSQNLVSAHATPARPELYKQTSVYIPKADLDKLCNMYDDIVDTPFRAH</sequence>
<keyword evidence="3" id="KW-1185">Reference proteome</keyword>
<organism evidence="2 3">
    <name type="scientific">Fistulifera solaris</name>
    <name type="common">Oleaginous diatom</name>
    <dbReference type="NCBI Taxonomy" id="1519565"/>
    <lineage>
        <taxon>Eukaryota</taxon>
        <taxon>Sar</taxon>
        <taxon>Stramenopiles</taxon>
        <taxon>Ochrophyta</taxon>
        <taxon>Bacillariophyta</taxon>
        <taxon>Bacillariophyceae</taxon>
        <taxon>Bacillariophycidae</taxon>
        <taxon>Naviculales</taxon>
        <taxon>Naviculaceae</taxon>
        <taxon>Fistulifera</taxon>
    </lineage>
</organism>
<accession>A0A1Z5K2X8</accession>
<proteinExistence type="predicted"/>
<feature type="region of interest" description="Disordered" evidence="1">
    <location>
        <begin position="1"/>
        <end position="36"/>
    </location>
</feature>
<evidence type="ECO:0000256" key="1">
    <source>
        <dbReference type="SAM" id="MobiDB-lite"/>
    </source>
</evidence>
<feature type="compositionally biased region" description="Polar residues" evidence="1">
    <location>
        <begin position="27"/>
        <end position="36"/>
    </location>
</feature>
<reference evidence="2 3" key="1">
    <citation type="journal article" date="2015" name="Plant Cell">
        <title>Oil accumulation by the oleaginous diatom Fistulifera solaris as revealed by the genome and transcriptome.</title>
        <authorList>
            <person name="Tanaka T."/>
            <person name="Maeda Y."/>
            <person name="Veluchamy A."/>
            <person name="Tanaka M."/>
            <person name="Abida H."/>
            <person name="Marechal E."/>
            <person name="Bowler C."/>
            <person name="Muto M."/>
            <person name="Sunaga Y."/>
            <person name="Tanaka M."/>
            <person name="Yoshino T."/>
            <person name="Taniguchi T."/>
            <person name="Fukuda Y."/>
            <person name="Nemoto M."/>
            <person name="Matsumoto M."/>
            <person name="Wong P.S."/>
            <person name="Aburatani S."/>
            <person name="Fujibuchi W."/>
        </authorList>
    </citation>
    <scope>NUCLEOTIDE SEQUENCE [LARGE SCALE GENOMIC DNA]</scope>
    <source>
        <strain evidence="2 3">JPCC DA0580</strain>
    </source>
</reference>
<protein>
    <submittedName>
        <fullName evidence="2">Uncharacterized protein</fullName>
    </submittedName>
</protein>
<dbReference type="InParanoid" id="A0A1Z5K2X8"/>
<dbReference type="EMBL" id="BDSP01000150">
    <property type="protein sequence ID" value="GAX20613.1"/>
    <property type="molecule type" value="Genomic_DNA"/>
</dbReference>
<feature type="compositionally biased region" description="Low complexity" evidence="1">
    <location>
        <begin position="1"/>
        <end position="17"/>
    </location>
</feature>
<dbReference type="Proteomes" id="UP000198406">
    <property type="component" value="Unassembled WGS sequence"/>
</dbReference>
<evidence type="ECO:0000313" key="3">
    <source>
        <dbReference type="Proteomes" id="UP000198406"/>
    </source>
</evidence>
<comment type="caution">
    <text evidence="2">The sequence shown here is derived from an EMBL/GenBank/DDBJ whole genome shotgun (WGS) entry which is preliminary data.</text>
</comment>
<name>A0A1Z5K2X8_FISSO</name>
<evidence type="ECO:0000313" key="2">
    <source>
        <dbReference type="EMBL" id="GAX20613.1"/>
    </source>
</evidence>
<feature type="region of interest" description="Disordered" evidence="1">
    <location>
        <begin position="176"/>
        <end position="198"/>
    </location>
</feature>